<protein>
    <submittedName>
        <fullName evidence="2">Uncharacterized protein</fullName>
    </submittedName>
</protein>
<name>A0AAD6WI66_9ROSI</name>
<dbReference type="AlphaFoldDB" id="A0AAD6WI66"/>
<reference evidence="2 3" key="1">
    <citation type="journal article" date="2023" name="Mol. Ecol. Resour.">
        <title>Chromosome-level genome assembly of a triploid poplar Populus alba 'Berolinensis'.</title>
        <authorList>
            <person name="Chen S."/>
            <person name="Yu Y."/>
            <person name="Wang X."/>
            <person name="Wang S."/>
            <person name="Zhang T."/>
            <person name="Zhou Y."/>
            <person name="He R."/>
            <person name="Meng N."/>
            <person name="Wang Y."/>
            <person name="Liu W."/>
            <person name="Liu Z."/>
            <person name="Liu J."/>
            <person name="Guo Q."/>
            <person name="Huang H."/>
            <person name="Sederoff R.R."/>
            <person name="Wang G."/>
            <person name="Qu G."/>
            <person name="Chen S."/>
        </authorList>
    </citation>
    <scope>NUCLEOTIDE SEQUENCE [LARGE SCALE GENOMIC DNA]</scope>
    <source>
        <strain evidence="2">SC-2020</strain>
    </source>
</reference>
<proteinExistence type="predicted"/>
<dbReference type="Proteomes" id="UP001164929">
    <property type="component" value="Chromosome 1"/>
</dbReference>
<sequence>MTGKRSFVSSFSLRSERQRKEEKKKKKWVE</sequence>
<keyword evidence="3" id="KW-1185">Reference proteome</keyword>
<evidence type="ECO:0000313" key="2">
    <source>
        <dbReference type="EMBL" id="KAJ7012726.1"/>
    </source>
</evidence>
<organism evidence="2 3">
    <name type="scientific">Populus alba x Populus x berolinensis</name>
    <dbReference type="NCBI Taxonomy" id="444605"/>
    <lineage>
        <taxon>Eukaryota</taxon>
        <taxon>Viridiplantae</taxon>
        <taxon>Streptophyta</taxon>
        <taxon>Embryophyta</taxon>
        <taxon>Tracheophyta</taxon>
        <taxon>Spermatophyta</taxon>
        <taxon>Magnoliopsida</taxon>
        <taxon>eudicotyledons</taxon>
        <taxon>Gunneridae</taxon>
        <taxon>Pentapetalae</taxon>
        <taxon>rosids</taxon>
        <taxon>fabids</taxon>
        <taxon>Malpighiales</taxon>
        <taxon>Salicaceae</taxon>
        <taxon>Saliceae</taxon>
        <taxon>Populus</taxon>
    </lineage>
</organism>
<feature type="region of interest" description="Disordered" evidence="1">
    <location>
        <begin position="1"/>
        <end position="30"/>
    </location>
</feature>
<dbReference type="EMBL" id="JAQIZT010000001">
    <property type="protein sequence ID" value="KAJ7012726.1"/>
    <property type="molecule type" value="Genomic_DNA"/>
</dbReference>
<comment type="caution">
    <text evidence="2">The sequence shown here is derived from an EMBL/GenBank/DDBJ whole genome shotgun (WGS) entry which is preliminary data.</text>
</comment>
<evidence type="ECO:0000256" key="1">
    <source>
        <dbReference type="SAM" id="MobiDB-lite"/>
    </source>
</evidence>
<evidence type="ECO:0000313" key="3">
    <source>
        <dbReference type="Proteomes" id="UP001164929"/>
    </source>
</evidence>
<gene>
    <name evidence="2" type="ORF">NC653_002695</name>
</gene>
<accession>A0AAD6WI66</accession>